<feature type="region of interest" description="Disordered" evidence="1">
    <location>
        <begin position="54"/>
        <end position="74"/>
    </location>
</feature>
<dbReference type="AlphaFoldDB" id="A0A0V1MJW9"/>
<dbReference type="EMBL" id="JYDO01000088">
    <property type="protein sequence ID" value="KRZ71882.1"/>
    <property type="molecule type" value="Genomic_DNA"/>
</dbReference>
<evidence type="ECO:0000256" key="1">
    <source>
        <dbReference type="SAM" id="MobiDB-lite"/>
    </source>
</evidence>
<evidence type="ECO:0000313" key="3">
    <source>
        <dbReference type="Proteomes" id="UP000054843"/>
    </source>
</evidence>
<organism evidence="2 3">
    <name type="scientific">Trichinella papuae</name>
    <dbReference type="NCBI Taxonomy" id="268474"/>
    <lineage>
        <taxon>Eukaryota</taxon>
        <taxon>Metazoa</taxon>
        <taxon>Ecdysozoa</taxon>
        <taxon>Nematoda</taxon>
        <taxon>Enoplea</taxon>
        <taxon>Dorylaimia</taxon>
        <taxon>Trichinellida</taxon>
        <taxon>Trichinellidae</taxon>
        <taxon>Trichinella</taxon>
    </lineage>
</organism>
<evidence type="ECO:0000313" key="2">
    <source>
        <dbReference type="EMBL" id="KRZ71882.1"/>
    </source>
</evidence>
<protein>
    <submittedName>
        <fullName evidence="2">Uncharacterized protein</fullName>
    </submittedName>
</protein>
<name>A0A0V1MJW9_9BILA</name>
<accession>A0A0V1MJW9</accession>
<dbReference type="Proteomes" id="UP000054843">
    <property type="component" value="Unassembled WGS sequence"/>
</dbReference>
<reference evidence="2 3" key="1">
    <citation type="submission" date="2015-01" db="EMBL/GenBank/DDBJ databases">
        <title>Evolution of Trichinella species and genotypes.</title>
        <authorList>
            <person name="Korhonen P.K."/>
            <person name="Edoardo P."/>
            <person name="Giuseppe L.R."/>
            <person name="Gasser R.B."/>
        </authorList>
    </citation>
    <scope>NUCLEOTIDE SEQUENCE [LARGE SCALE GENOMIC DNA]</scope>
    <source>
        <strain evidence="2">ISS1980</strain>
    </source>
</reference>
<keyword evidence="3" id="KW-1185">Reference proteome</keyword>
<gene>
    <name evidence="2" type="ORF">T10_9628</name>
</gene>
<dbReference type="Pfam" id="PF03564">
    <property type="entry name" value="DUF1759"/>
    <property type="match status" value="1"/>
</dbReference>
<proteinExistence type="predicted"/>
<sequence length="210" mass="23992">MEQFCQLCDAQAPEDGIAEELQFVEELYREKKKSFEADFETSLASERSRVRAKRANGTRKAVRSENPAAGTSDNELAARLPQYELPKFNGDFTRFRSLWDQFENCVHQRPSLSNATKLAYLRSCLSRKALVAITCLCSSKSDYEPGPPPEAHENQGGVRLGDDLEMERQHNSPVVDSDARRWKLFVVNRVREIQDLIPLDRWQHCSATDL</sequence>
<comment type="caution">
    <text evidence="2">The sequence shown here is derived from an EMBL/GenBank/DDBJ whole genome shotgun (WGS) entry which is preliminary data.</text>
</comment>
<dbReference type="InterPro" id="IPR005312">
    <property type="entry name" value="DUF1759"/>
</dbReference>
<dbReference type="STRING" id="268474.A0A0V1MJW9"/>